<feature type="transmembrane region" description="Helical" evidence="1">
    <location>
        <begin position="60"/>
        <end position="76"/>
    </location>
</feature>
<feature type="transmembrane region" description="Helical" evidence="1">
    <location>
        <begin position="151"/>
        <end position="169"/>
    </location>
</feature>
<feature type="transmembrane region" description="Helical" evidence="1">
    <location>
        <begin position="222"/>
        <end position="240"/>
    </location>
</feature>
<feature type="transmembrane region" description="Helical" evidence="1">
    <location>
        <begin position="12"/>
        <end position="30"/>
    </location>
</feature>
<dbReference type="AlphaFoldDB" id="A0A5C4S9E7"/>
<evidence type="ECO:0000313" key="2">
    <source>
        <dbReference type="EMBL" id="TNJ40046.1"/>
    </source>
</evidence>
<feature type="transmembrane region" description="Helical" evidence="1">
    <location>
        <begin position="481"/>
        <end position="502"/>
    </location>
</feature>
<dbReference type="Proteomes" id="UP000308271">
    <property type="component" value="Unassembled WGS sequence"/>
</dbReference>
<dbReference type="InterPro" id="IPR021280">
    <property type="entry name" value="TMEM260-like"/>
</dbReference>
<gene>
    <name evidence="2" type="ORF">FGF66_01760</name>
</gene>
<keyword evidence="1" id="KW-0472">Membrane</keyword>
<comment type="caution">
    <text evidence="2">The sequence shown here is derived from an EMBL/GenBank/DDBJ whole genome shotgun (WGS) entry which is preliminary data.</text>
</comment>
<dbReference type="OrthoDB" id="9807602at2"/>
<feature type="transmembrane region" description="Helical" evidence="1">
    <location>
        <begin position="392"/>
        <end position="408"/>
    </location>
</feature>
<feature type="transmembrane region" description="Helical" evidence="1">
    <location>
        <begin position="123"/>
        <end position="144"/>
    </location>
</feature>
<proteinExistence type="predicted"/>
<feature type="transmembrane region" description="Helical" evidence="1">
    <location>
        <begin position="415"/>
        <end position="433"/>
    </location>
</feature>
<organism evidence="2 3">
    <name type="scientific">Chlorobaculum thiosulfatiphilum</name>
    <name type="common">Chlorobium limicola f.sp. thiosulfatophilum</name>
    <dbReference type="NCBI Taxonomy" id="115852"/>
    <lineage>
        <taxon>Bacteria</taxon>
        <taxon>Pseudomonadati</taxon>
        <taxon>Chlorobiota</taxon>
        <taxon>Chlorobiia</taxon>
        <taxon>Chlorobiales</taxon>
        <taxon>Chlorobiaceae</taxon>
        <taxon>Chlorobaculum</taxon>
    </lineage>
</organism>
<keyword evidence="3" id="KW-1185">Reference proteome</keyword>
<reference evidence="2 3" key="1">
    <citation type="submission" date="2019-05" db="EMBL/GenBank/DDBJ databases">
        <title>Draft Whole-Genome sequence of the green sulfur bacterium Chlorobaculum thiosulfatiphilum DSM 249.</title>
        <authorList>
            <person name="Meyer T.E."/>
            <person name="Kyndt J.A."/>
        </authorList>
    </citation>
    <scope>NUCLEOTIDE SEQUENCE [LARGE SCALE GENOMIC DNA]</scope>
    <source>
        <strain evidence="2 3">DSM 249</strain>
    </source>
</reference>
<protein>
    <submittedName>
        <fullName evidence="2">DUF2723 domain-containing protein</fullName>
    </submittedName>
</protein>
<name>A0A5C4S9E7_CHLTI</name>
<feature type="transmembrane region" description="Helical" evidence="1">
    <location>
        <begin position="83"/>
        <end position="103"/>
    </location>
</feature>
<keyword evidence="1" id="KW-1133">Transmembrane helix</keyword>
<feature type="transmembrane region" description="Helical" evidence="1">
    <location>
        <begin position="181"/>
        <end position="210"/>
    </location>
</feature>
<dbReference type="EMBL" id="VDCH01000002">
    <property type="protein sequence ID" value="TNJ40046.1"/>
    <property type="molecule type" value="Genomic_DNA"/>
</dbReference>
<accession>A0A5C4S9E7</accession>
<feature type="transmembrane region" description="Helical" evidence="1">
    <location>
        <begin position="246"/>
        <end position="268"/>
    </location>
</feature>
<evidence type="ECO:0000256" key="1">
    <source>
        <dbReference type="SAM" id="Phobius"/>
    </source>
</evidence>
<dbReference type="InterPro" id="IPR052724">
    <property type="entry name" value="GT117_domain-containing"/>
</dbReference>
<sequence length="886" mass="99944">MVNNQSRMTHRSVNRIIAAGIFLVAEALYLSTMAPTFSFWDCGEVIATSRTLGIPHPPGAPLYLLVGHLFSLLPFFDDIGARINFFSTLISSTTIMLTYLIIVRLIAMYREMKPEAWSLPEKIAAWGGAAVGALALAFSDSFWFNATETGLWAASSLLTATIFWMMLSWHDEDPAPGSERWLLGVIYMIGLSIGVHLLCLLALFSLVLIYYFKKYTVTPKSFGLMMLFSLALFFLIYKLIIKGIPVLLVTTSWWGLIAVLAALISGIWYSHQKRIPLMNLALLSVVLLILGYTSYVLIFVRAHAGPPINENDPSTLQAFFSYVNREQYGEWPLWPRRWSPEPVYQYFYQKYSSEWDYFWRYQLNQMYLRYFGWQFIGRSSDVEGAVVDWGKLWGLPFLVGLFGAWSHFRKNWKMALPVAVLFVMTGVILVLYLNQPEPQPRERDYSYVGSFFAFALWIGIGVERLFAWLSAKMKSLDTKQLAWLAIAVVASGLLSINGRMLMANYRTHDRSGNYVPWDWAWNMLQSCDKDAILFTNGDNDTFPLWYLQEVERIRTDVRVVNLSLANTGWYLLQLKHDSPRGAKPVNIDMRDDDLGNISYVPVDSVEVAVPAGREVRKLYDDARRSGVTLPGAPSDSLRWTLRPTLTYQGEGFLRPQDIAVYAIVVDNFGKRPIYFALTVDPAEMTGLDRNLRLEGLVYRVVPLGSASPLSFADPGTLYGNLFNAYRYRNTGNLAVNIDETSRNLLGNYPPLFARLAMTLAASPDAPVMVPDASGVRKSARSGSLSLDVLDRYSRLFPLARFPVTPKLAGSVATLYAAGGANEKAYPYIHYLETLAAQSSAGREPELYFTLAQAYRSAGKVREAESIMNDLEMALPELRKRLDSLKQ</sequence>
<keyword evidence="1" id="KW-0812">Transmembrane</keyword>
<evidence type="ECO:0000313" key="3">
    <source>
        <dbReference type="Proteomes" id="UP000308271"/>
    </source>
</evidence>
<dbReference type="PANTHER" id="PTHR16214">
    <property type="entry name" value="TRANSMEMBRANE PROTEIN 260"/>
    <property type="match status" value="1"/>
</dbReference>
<feature type="transmembrane region" description="Helical" evidence="1">
    <location>
        <begin position="280"/>
        <end position="300"/>
    </location>
</feature>
<dbReference type="Pfam" id="PF11028">
    <property type="entry name" value="TMEM260-like"/>
    <property type="match status" value="1"/>
</dbReference>
<dbReference type="PANTHER" id="PTHR16214:SF3">
    <property type="entry name" value="TRANSMEMBRANE PROTEIN 260"/>
    <property type="match status" value="1"/>
</dbReference>
<feature type="transmembrane region" description="Helical" evidence="1">
    <location>
        <begin position="445"/>
        <end position="469"/>
    </location>
</feature>